<feature type="compositionally biased region" description="Polar residues" evidence="2">
    <location>
        <begin position="80"/>
        <end position="90"/>
    </location>
</feature>
<dbReference type="GO" id="GO:0008270">
    <property type="term" value="F:zinc ion binding"/>
    <property type="evidence" value="ECO:0007669"/>
    <property type="project" value="UniProtKB-KW"/>
</dbReference>
<dbReference type="PROSITE" id="PS50157">
    <property type="entry name" value="ZINC_FINGER_C2H2_2"/>
    <property type="match status" value="2"/>
</dbReference>
<dbReference type="AlphaFoldDB" id="A0A6C1DTQ8"/>
<gene>
    <name evidence="4" type="primary">RME1</name>
    <name evidence="4" type="ORF">GRS66_001860</name>
</gene>
<accession>A0A6C1DTQ8</accession>
<evidence type="ECO:0000313" key="5">
    <source>
        <dbReference type="Proteomes" id="UP000501346"/>
    </source>
</evidence>
<keyword evidence="1" id="KW-0479">Metal-binding</keyword>
<dbReference type="Gene3D" id="3.30.160.60">
    <property type="entry name" value="Classic Zinc Finger"/>
    <property type="match status" value="2"/>
</dbReference>
<evidence type="ECO:0000256" key="1">
    <source>
        <dbReference type="PROSITE-ProRule" id="PRU00042"/>
    </source>
</evidence>
<sequence>MSPCYGQNSAIAKGSWNREVLQEVQPIYHWHDFGQNMKEYSASPLEGDSSLPSSLPSSTEDCLLLSLENTITVIAGNQRQAYDSTSSTEEGTAPQLRPDEIADSTHCITSLVDPEFRDLINYGRQKGANPVFIESNTTEQSHSQCILGYPQKSHVAQLYHDPKVLSTISEGQTKRGSYHCSHCSEKFATLVEFAAHLDEFNLERPCKCPIEQCPWKILGFQQATGLRRHCASQHIGELDIEMEKSLNLKVEKYPGLNCPFPICQKTFRRKDAYKRHVAMVHNNADSRFNKRLKKILNNTK</sequence>
<evidence type="ECO:0000256" key="2">
    <source>
        <dbReference type="SAM" id="MobiDB-lite"/>
    </source>
</evidence>
<keyword evidence="1" id="KW-0862">Zinc</keyword>
<feature type="domain" description="C2H2-type" evidence="3">
    <location>
        <begin position="178"/>
        <end position="205"/>
    </location>
</feature>
<dbReference type="Pfam" id="PF00096">
    <property type="entry name" value="zf-C2H2"/>
    <property type="match status" value="1"/>
</dbReference>
<dbReference type="EMBL" id="CP048988">
    <property type="protein sequence ID" value="QID79584.1"/>
    <property type="molecule type" value="Genomic_DNA"/>
</dbReference>
<evidence type="ECO:0000259" key="3">
    <source>
        <dbReference type="PROSITE" id="PS50157"/>
    </source>
</evidence>
<keyword evidence="1" id="KW-0863">Zinc-finger</keyword>
<dbReference type="OrthoDB" id="6910977at2759"/>
<dbReference type="InterPro" id="IPR013087">
    <property type="entry name" value="Znf_C2H2_type"/>
</dbReference>
<organism evidence="4 5">
    <name type="scientific">Saccharomyces pastorianus</name>
    <name type="common">Lager yeast</name>
    <name type="synonym">Saccharomyces cerevisiae x Saccharomyces eubayanus</name>
    <dbReference type="NCBI Taxonomy" id="27292"/>
    <lineage>
        <taxon>Eukaryota</taxon>
        <taxon>Fungi</taxon>
        <taxon>Dikarya</taxon>
        <taxon>Ascomycota</taxon>
        <taxon>Saccharomycotina</taxon>
        <taxon>Saccharomycetes</taxon>
        <taxon>Saccharomycetales</taxon>
        <taxon>Saccharomycetaceae</taxon>
        <taxon>Saccharomyces</taxon>
    </lineage>
</organism>
<feature type="region of interest" description="Disordered" evidence="2">
    <location>
        <begin position="80"/>
        <end position="100"/>
    </location>
</feature>
<feature type="domain" description="C2H2-type" evidence="3">
    <location>
        <begin position="256"/>
        <end position="286"/>
    </location>
</feature>
<keyword evidence="5" id="KW-1185">Reference proteome</keyword>
<reference evidence="4 5" key="1">
    <citation type="journal article" date="2019" name="BMC Genomics">
        <title>Chromosome level assembly and comparative genome analysis confirm lager-brewing yeasts originated from a single hybridization.</title>
        <authorList>
            <person name="Salazar A.N."/>
            <person name="Gorter de Vries A.R."/>
            <person name="van den Broek M."/>
            <person name="Brouwers N."/>
            <person name="de la Torre Cortes P."/>
            <person name="Kuijpers N.G.A."/>
            <person name="Daran J.G."/>
            <person name="Abeel T."/>
        </authorList>
    </citation>
    <scope>NUCLEOTIDE SEQUENCE [LARGE SCALE GENOMIC DNA]</scope>
    <source>
        <strain evidence="4 5">CBS 1483</strain>
    </source>
</reference>
<evidence type="ECO:0000313" key="4">
    <source>
        <dbReference type="EMBL" id="QID79584.1"/>
    </source>
</evidence>
<dbReference type="Proteomes" id="UP000501346">
    <property type="component" value="Chromosome ScVII"/>
</dbReference>
<dbReference type="PROSITE" id="PS00028">
    <property type="entry name" value="ZINC_FINGER_C2H2_1"/>
    <property type="match status" value="1"/>
</dbReference>
<proteinExistence type="predicted"/>
<protein>
    <submittedName>
        <fullName evidence="4">Conserved putative membrane protein</fullName>
    </submittedName>
</protein>
<name>A0A6C1DTQ8_SACPS</name>
<dbReference type="SMART" id="SM00355">
    <property type="entry name" value="ZnF_C2H2"/>
    <property type="match status" value="3"/>
</dbReference>